<gene>
    <name evidence="2" type="ORF">GUJ93_ZPchr0012g19235</name>
</gene>
<accession>A0A8J5WU69</accession>
<dbReference type="EMBL" id="JAAALK010000080">
    <property type="protein sequence ID" value="KAG8094852.1"/>
    <property type="molecule type" value="Genomic_DNA"/>
</dbReference>
<proteinExistence type="predicted"/>
<organism evidence="2 3">
    <name type="scientific">Zizania palustris</name>
    <name type="common">Northern wild rice</name>
    <dbReference type="NCBI Taxonomy" id="103762"/>
    <lineage>
        <taxon>Eukaryota</taxon>
        <taxon>Viridiplantae</taxon>
        <taxon>Streptophyta</taxon>
        <taxon>Embryophyta</taxon>
        <taxon>Tracheophyta</taxon>
        <taxon>Spermatophyta</taxon>
        <taxon>Magnoliopsida</taxon>
        <taxon>Liliopsida</taxon>
        <taxon>Poales</taxon>
        <taxon>Poaceae</taxon>
        <taxon>BOP clade</taxon>
        <taxon>Oryzoideae</taxon>
        <taxon>Oryzeae</taxon>
        <taxon>Zizaniinae</taxon>
        <taxon>Zizania</taxon>
    </lineage>
</organism>
<protein>
    <submittedName>
        <fullName evidence="2">Uncharacterized protein</fullName>
    </submittedName>
</protein>
<feature type="region of interest" description="Disordered" evidence="1">
    <location>
        <begin position="126"/>
        <end position="145"/>
    </location>
</feature>
<reference evidence="2" key="2">
    <citation type="submission" date="2021-02" db="EMBL/GenBank/DDBJ databases">
        <authorList>
            <person name="Kimball J.A."/>
            <person name="Haas M.W."/>
            <person name="Macchietto M."/>
            <person name="Kono T."/>
            <person name="Duquette J."/>
            <person name="Shao M."/>
        </authorList>
    </citation>
    <scope>NUCLEOTIDE SEQUENCE</scope>
    <source>
        <tissue evidence="2">Fresh leaf tissue</tissue>
    </source>
</reference>
<keyword evidence="3" id="KW-1185">Reference proteome</keyword>
<name>A0A8J5WU69_ZIZPA</name>
<feature type="compositionally biased region" description="Basic residues" evidence="1">
    <location>
        <begin position="126"/>
        <end position="138"/>
    </location>
</feature>
<dbReference type="Proteomes" id="UP000729402">
    <property type="component" value="Unassembled WGS sequence"/>
</dbReference>
<sequence>MVVAARPLFFEVTERTARGKRGFAGTGDARLQRAKRPNVQRTPLAAARSGRTCRPALRKCATCRFAAAPLTTGRLDRHRFEAPGPCVLTAYGATGECNDSARDDEALMGDSECGDAAASMAERCWQRQRGRRPHKKSKHELSSRSAQLTCALPTLPSIAVQPIQ</sequence>
<evidence type="ECO:0000313" key="3">
    <source>
        <dbReference type="Proteomes" id="UP000729402"/>
    </source>
</evidence>
<dbReference type="AlphaFoldDB" id="A0A8J5WU69"/>
<reference evidence="2" key="1">
    <citation type="journal article" date="2021" name="bioRxiv">
        <title>Whole Genome Assembly and Annotation of Northern Wild Rice, Zizania palustris L., Supports a Whole Genome Duplication in the Zizania Genus.</title>
        <authorList>
            <person name="Haas M."/>
            <person name="Kono T."/>
            <person name="Macchietto M."/>
            <person name="Millas R."/>
            <person name="McGilp L."/>
            <person name="Shao M."/>
            <person name="Duquette J."/>
            <person name="Hirsch C.N."/>
            <person name="Kimball J."/>
        </authorList>
    </citation>
    <scope>NUCLEOTIDE SEQUENCE</scope>
    <source>
        <tissue evidence="2">Fresh leaf tissue</tissue>
    </source>
</reference>
<evidence type="ECO:0000256" key="1">
    <source>
        <dbReference type="SAM" id="MobiDB-lite"/>
    </source>
</evidence>
<evidence type="ECO:0000313" key="2">
    <source>
        <dbReference type="EMBL" id="KAG8094852.1"/>
    </source>
</evidence>
<comment type="caution">
    <text evidence="2">The sequence shown here is derived from an EMBL/GenBank/DDBJ whole genome shotgun (WGS) entry which is preliminary data.</text>
</comment>